<dbReference type="PANTHER" id="PTHR22427">
    <property type="entry name" value="GH15728P"/>
    <property type="match status" value="1"/>
</dbReference>
<organism evidence="3 4">
    <name type="scientific">Kwoniella shivajii</name>
    <dbReference type="NCBI Taxonomy" id="564305"/>
    <lineage>
        <taxon>Eukaryota</taxon>
        <taxon>Fungi</taxon>
        <taxon>Dikarya</taxon>
        <taxon>Basidiomycota</taxon>
        <taxon>Agaricomycotina</taxon>
        <taxon>Tremellomycetes</taxon>
        <taxon>Tremellales</taxon>
        <taxon>Cryptococcaceae</taxon>
        <taxon>Kwoniella</taxon>
    </lineage>
</organism>
<feature type="compositionally biased region" description="Low complexity" evidence="1">
    <location>
        <begin position="658"/>
        <end position="668"/>
    </location>
</feature>
<gene>
    <name evidence="3" type="ORF">IL334_001993</name>
</gene>
<feature type="compositionally biased region" description="Low complexity" evidence="1">
    <location>
        <begin position="755"/>
        <end position="779"/>
    </location>
</feature>
<dbReference type="InterPro" id="IPR011333">
    <property type="entry name" value="SKP1/BTB/POZ_sf"/>
</dbReference>
<dbReference type="EMBL" id="CP141882">
    <property type="protein sequence ID" value="WRT65051.1"/>
    <property type="molecule type" value="Genomic_DNA"/>
</dbReference>
<proteinExistence type="predicted"/>
<dbReference type="GeneID" id="87954124"/>
<evidence type="ECO:0000259" key="2">
    <source>
        <dbReference type="PROSITE" id="PS50097"/>
    </source>
</evidence>
<reference evidence="3 4" key="1">
    <citation type="submission" date="2024-01" db="EMBL/GenBank/DDBJ databases">
        <title>Comparative genomics of Cryptococcus and Kwoniella reveals pathogenesis evolution and contrasting modes of karyotype evolution via chromosome fusion or intercentromeric recombination.</title>
        <authorList>
            <person name="Coelho M.A."/>
            <person name="David-Palma M."/>
            <person name="Shea T."/>
            <person name="Bowers K."/>
            <person name="McGinley-Smith S."/>
            <person name="Mohammad A.W."/>
            <person name="Gnirke A."/>
            <person name="Yurkov A.M."/>
            <person name="Nowrousian M."/>
            <person name="Sun S."/>
            <person name="Cuomo C.A."/>
            <person name="Heitman J."/>
        </authorList>
    </citation>
    <scope>NUCLEOTIDE SEQUENCE [LARGE SCALE GENOMIC DNA]</scope>
    <source>
        <strain evidence="3">CBS 11374</strain>
    </source>
</reference>
<feature type="region of interest" description="Disordered" evidence="1">
    <location>
        <begin position="616"/>
        <end position="690"/>
    </location>
</feature>
<name>A0ABZ1CTH4_9TREE</name>
<evidence type="ECO:0000313" key="3">
    <source>
        <dbReference type="EMBL" id="WRT65051.1"/>
    </source>
</evidence>
<dbReference type="SMART" id="SM00225">
    <property type="entry name" value="BTB"/>
    <property type="match status" value="1"/>
</dbReference>
<protein>
    <recommendedName>
        <fullName evidence="2">BTB domain-containing protein</fullName>
    </recommendedName>
</protein>
<dbReference type="Proteomes" id="UP001329825">
    <property type="component" value="Chromosome 2"/>
</dbReference>
<evidence type="ECO:0000313" key="4">
    <source>
        <dbReference type="Proteomes" id="UP001329825"/>
    </source>
</evidence>
<dbReference type="PROSITE" id="PS50097">
    <property type="entry name" value="BTB"/>
    <property type="match status" value="1"/>
</dbReference>
<dbReference type="Pfam" id="PF00651">
    <property type="entry name" value="BTB"/>
    <property type="match status" value="1"/>
</dbReference>
<feature type="compositionally biased region" description="Polar residues" evidence="1">
    <location>
        <begin position="780"/>
        <end position="792"/>
    </location>
</feature>
<feature type="compositionally biased region" description="Polar residues" evidence="1">
    <location>
        <begin position="681"/>
        <end position="690"/>
    </location>
</feature>
<accession>A0ABZ1CTH4</accession>
<keyword evidence="4" id="KW-1185">Reference proteome</keyword>
<feature type="region of interest" description="Disordered" evidence="1">
    <location>
        <begin position="743"/>
        <end position="832"/>
    </location>
</feature>
<dbReference type="Gene3D" id="3.30.710.10">
    <property type="entry name" value="Potassium Channel Kv1.1, Chain A"/>
    <property type="match status" value="1"/>
</dbReference>
<dbReference type="SUPFAM" id="SSF54695">
    <property type="entry name" value="POZ domain"/>
    <property type="match status" value="1"/>
</dbReference>
<dbReference type="PANTHER" id="PTHR22427:SF7">
    <property type="entry name" value="GH15728P"/>
    <property type="match status" value="1"/>
</dbReference>
<feature type="compositionally biased region" description="Low complexity" evidence="1">
    <location>
        <begin position="801"/>
        <end position="831"/>
    </location>
</feature>
<sequence length="1119" mass="122190">MVRHLLNINHPSVEESIIESTDIWAKNLKSLFHLAADRFGDVSWECAGLPEKIWGHKAPKTFKERYFRYNALNSSPLGVSSTSQSHHSQPSVSSLYSLYQNQHPSASHTALPALDRESTIRLNLLEDDVLLLDSVDSIELFRAQLEWLYTGEGLGDVVEWISHNGTESIGDELSSFVGRRGDFKQRQDRLSQDLTYMWRSKLYADVRIHLDQPATETSISDDSDHSVDSLSSTAVFASHRFILVSRSPYFASVFLNTSSFSPSSLDVHLPVPPFTPASLHFCLGFMYAGHLDFSHRTFDLSTAFQIHRAATYLQLDSLVSEIEARIVHDFCHGLEWDACRCKKCIARAPRVWSFALADEVCATALEHRAMSYLVRGWKDTWGREVGLVEVKERRRMVESVAEMISPVSITSTLTSIHRIRTRLDLAIRAGTAANDGWVDAVSQMVNDIDSYTSHLILSHFPAVSQSVELWDLVSGNSFSSDLLEDIMDRLVQQCGSPHGVHYAPLVYQALVSSLLMKMETFSIQRGLPVRSEARSIIDSSKSRILQNISRHWMQIKNEDGFHAIDTWAIKEISDGISYEELINSGDIPHASRPISPIRPSSKLMLPAANVVGMPESLARRSKSSTAPSRDISLSESSRSAGDPSSSTGSGLKRLRLGSSVSTTSSVNNLPRPHPRPRDTKTSQGITRLNRLTSSDAVPCDSQLHFPTAHPVSPAASTVNISKLADSPRINRSSPVRTLVDNQISSASTSAKPHSRTATPTASSPSNSAAAARSSTRSPNYNVRVQNSVSQSLLPKARPTPSASNLPESSSGSESLRSSSLRSRSLVNSKLSDVSIDQREERQIYDPSYSSSISRDGITNRVQSSAISRIPSVSSSVSGGTQGITSRTIRTANAKPNIRLHKLETRLYPEVLPRAAAQQRSVHAAQRSLKKALPLMQAQRPVPSDTAYGAADAFSTISGSKTSCDDVPWDGPGLILNIGIPCISSLAGSRTRFKASIRYIGHMHNSQGPFIGIEIPAVSQLGLATLPSGAKGGVSYFSLSPPVTGAAGQTSSTTRVKRLVGSQIASATYAGHTVDLKEKEPSAVWSRPGCSADRPSKETKHDVGVLFIRPSEVVFILSSE</sequence>
<dbReference type="InterPro" id="IPR000210">
    <property type="entry name" value="BTB/POZ_dom"/>
</dbReference>
<evidence type="ECO:0000256" key="1">
    <source>
        <dbReference type="SAM" id="MobiDB-lite"/>
    </source>
</evidence>
<feature type="compositionally biased region" description="Low complexity" evidence="1">
    <location>
        <begin position="628"/>
        <end position="639"/>
    </location>
</feature>
<feature type="domain" description="BTB" evidence="2">
    <location>
        <begin position="221"/>
        <end position="295"/>
    </location>
</feature>
<dbReference type="RefSeq" id="XP_062789791.1">
    <property type="nucleotide sequence ID" value="XM_062933740.1"/>
</dbReference>